<dbReference type="GO" id="GO:0005524">
    <property type="term" value="F:ATP binding"/>
    <property type="evidence" value="ECO:0007669"/>
    <property type="project" value="UniProtKB-KW"/>
</dbReference>
<proteinExistence type="predicted"/>
<dbReference type="Proteomes" id="UP001306950">
    <property type="component" value="Unassembled WGS sequence"/>
</dbReference>
<sequence length="284" mass="32451">MKAIGQYLPDLLQRVEALRAQGATQTPKKPSAEDSPAFDCPLCRDEGIIFYPERNLAVECKCQERKRVQRMLKSSNISEEFVHKTFDTFDVQSVDVRVAEAYKLVKEYSDTLVARVKKGQGLQGVPWLGILGKSGSGKTHLSTAAVVPLIELGVQPVFFNWVSGFTEWMAYYNIPDEAYKVDEIRKRLYNCEILIVDDVCKESQKDTWVKEFYGIVDFRYRKGLPIIYTSEYFEDLIGFLSEATAGRLFEKSRSAKTGKKYIGQMFLGAEEDPLLLNYRFKDLV</sequence>
<reference evidence="1 2" key="1">
    <citation type="submission" date="2024-02" db="EMBL/GenBank/DDBJ databases">
        <title>A nitrogen-fixing paenibacillus bacterium.</title>
        <authorList>
            <person name="Zhang W.L."/>
            <person name="Chen S.F."/>
        </authorList>
    </citation>
    <scope>NUCLEOTIDE SEQUENCE [LARGE SCALE GENOMIC DNA]</scope>
    <source>
        <strain evidence="1 2">M1</strain>
    </source>
</reference>
<keyword evidence="1" id="KW-0547">Nucleotide-binding</keyword>
<dbReference type="EMBL" id="JAZHPZ010000003">
    <property type="protein sequence ID" value="MEF2965648.1"/>
    <property type="molecule type" value="Genomic_DNA"/>
</dbReference>
<comment type="caution">
    <text evidence="1">The sequence shown here is derived from an EMBL/GenBank/DDBJ whole genome shotgun (WGS) entry which is preliminary data.</text>
</comment>
<dbReference type="InterPro" id="IPR027417">
    <property type="entry name" value="P-loop_NTPase"/>
</dbReference>
<organism evidence="1 2">
    <name type="scientific">Paenibacillus haidiansis</name>
    <dbReference type="NCBI Taxonomy" id="1574488"/>
    <lineage>
        <taxon>Bacteria</taxon>
        <taxon>Bacillati</taxon>
        <taxon>Bacillota</taxon>
        <taxon>Bacilli</taxon>
        <taxon>Bacillales</taxon>
        <taxon>Paenibacillaceae</taxon>
        <taxon>Paenibacillus</taxon>
    </lineage>
</organism>
<gene>
    <name evidence="1" type="ORF">V3851_07385</name>
</gene>
<dbReference type="SUPFAM" id="SSF52540">
    <property type="entry name" value="P-loop containing nucleoside triphosphate hydrolases"/>
    <property type="match status" value="1"/>
</dbReference>
<accession>A0ABU7VPJ5</accession>
<dbReference type="PANTHER" id="PTHR30050">
    <property type="entry name" value="CHROMOSOMAL REPLICATION INITIATOR PROTEIN DNAA"/>
    <property type="match status" value="1"/>
</dbReference>
<keyword evidence="2" id="KW-1185">Reference proteome</keyword>
<keyword evidence="1" id="KW-0067">ATP-binding</keyword>
<dbReference type="RefSeq" id="WP_331845881.1">
    <property type="nucleotide sequence ID" value="NZ_JAZHPZ010000003.1"/>
</dbReference>
<protein>
    <submittedName>
        <fullName evidence="1">ATP-binding protein</fullName>
    </submittedName>
</protein>
<dbReference type="Gene3D" id="3.40.50.300">
    <property type="entry name" value="P-loop containing nucleotide triphosphate hydrolases"/>
    <property type="match status" value="1"/>
</dbReference>
<evidence type="ECO:0000313" key="1">
    <source>
        <dbReference type="EMBL" id="MEF2965648.1"/>
    </source>
</evidence>
<name>A0ABU7VPJ5_9BACL</name>
<dbReference type="PANTHER" id="PTHR30050:SF10">
    <property type="entry name" value="PHAGE-LIKE ELEMENT PBSX PROTEIN XKDC"/>
    <property type="match status" value="1"/>
</dbReference>
<evidence type="ECO:0000313" key="2">
    <source>
        <dbReference type="Proteomes" id="UP001306950"/>
    </source>
</evidence>